<dbReference type="PANTHER" id="PTHR24252:SF12">
    <property type="entry name" value="TRANSMEMBRANE SERINE PROTEASE 7"/>
    <property type="match status" value="1"/>
</dbReference>
<evidence type="ECO:0000313" key="4">
    <source>
        <dbReference type="Proteomes" id="UP000694423"/>
    </source>
</evidence>
<dbReference type="Proteomes" id="UP000694423">
    <property type="component" value="Unplaced"/>
</dbReference>
<evidence type="ECO:0000256" key="1">
    <source>
        <dbReference type="ARBA" id="ARBA00023157"/>
    </source>
</evidence>
<dbReference type="PROSITE" id="PS00134">
    <property type="entry name" value="TRYPSIN_HIS"/>
    <property type="match status" value="1"/>
</dbReference>
<keyword evidence="1" id="KW-1015">Disulfide bond</keyword>
<reference evidence="3" key="1">
    <citation type="submission" date="2025-08" db="UniProtKB">
        <authorList>
            <consortium name="Ensembl"/>
        </authorList>
    </citation>
    <scope>IDENTIFICATION</scope>
</reference>
<dbReference type="GO" id="GO:0004252">
    <property type="term" value="F:serine-type endopeptidase activity"/>
    <property type="evidence" value="ECO:0007669"/>
    <property type="project" value="InterPro"/>
</dbReference>
<dbReference type="InterPro" id="IPR043504">
    <property type="entry name" value="Peptidase_S1_PA_chymotrypsin"/>
</dbReference>
<dbReference type="InterPro" id="IPR018114">
    <property type="entry name" value="TRYPSIN_HIS"/>
</dbReference>
<evidence type="ECO:0000259" key="2">
    <source>
        <dbReference type="PROSITE" id="PS50240"/>
    </source>
</evidence>
<name>A0A8C4JRM3_DRONO</name>
<reference evidence="3" key="2">
    <citation type="submission" date="2025-09" db="UniProtKB">
        <authorList>
            <consortium name="Ensembl"/>
        </authorList>
    </citation>
    <scope>IDENTIFICATION</scope>
</reference>
<dbReference type="InterPro" id="IPR009003">
    <property type="entry name" value="Peptidase_S1_PA"/>
</dbReference>
<accession>A0A8C4JRM3</accession>
<protein>
    <submittedName>
        <fullName evidence="3">Transmembrane serine protease 7</fullName>
    </submittedName>
</protein>
<dbReference type="InterPro" id="IPR001254">
    <property type="entry name" value="Trypsin_dom"/>
</dbReference>
<proteinExistence type="predicted"/>
<sequence>MWSSDLVSRIVGGRDAQEGEWPWQVSLHFAGAAYCGASVISKEWLVSAAHCFQGILPALGRVTLFSLRLCCCS</sequence>
<keyword evidence="4" id="KW-1185">Reference proteome</keyword>
<dbReference type="PROSITE" id="PS50240">
    <property type="entry name" value="TRYPSIN_DOM"/>
    <property type="match status" value="1"/>
</dbReference>
<organism evidence="3 4">
    <name type="scientific">Dromaius novaehollandiae</name>
    <name type="common">Emu</name>
    <dbReference type="NCBI Taxonomy" id="8790"/>
    <lineage>
        <taxon>Eukaryota</taxon>
        <taxon>Metazoa</taxon>
        <taxon>Chordata</taxon>
        <taxon>Craniata</taxon>
        <taxon>Vertebrata</taxon>
        <taxon>Euteleostomi</taxon>
        <taxon>Archelosauria</taxon>
        <taxon>Archosauria</taxon>
        <taxon>Dinosauria</taxon>
        <taxon>Saurischia</taxon>
        <taxon>Theropoda</taxon>
        <taxon>Coelurosauria</taxon>
        <taxon>Aves</taxon>
        <taxon>Palaeognathae</taxon>
        <taxon>Casuariiformes</taxon>
        <taxon>Dromaiidae</taxon>
        <taxon>Dromaius</taxon>
    </lineage>
</organism>
<feature type="domain" description="Peptidase S1" evidence="2">
    <location>
        <begin position="10"/>
        <end position="73"/>
    </location>
</feature>
<dbReference type="PANTHER" id="PTHR24252">
    <property type="entry name" value="ACROSIN-RELATED"/>
    <property type="match status" value="1"/>
</dbReference>
<dbReference type="Pfam" id="PF00089">
    <property type="entry name" value="Trypsin"/>
    <property type="match status" value="1"/>
</dbReference>
<dbReference type="GO" id="GO:0006508">
    <property type="term" value="P:proteolysis"/>
    <property type="evidence" value="ECO:0007669"/>
    <property type="project" value="InterPro"/>
</dbReference>
<dbReference type="Ensembl" id="ENSDNVT00000015971.1">
    <property type="protein sequence ID" value="ENSDNVP00000013258.1"/>
    <property type="gene ID" value="ENSDNVG00000009352.1"/>
</dbReference>
<evidence type="ECO:0000313" key="3">
    <source>
        <dbReference type="Ensembl" id="ENSDNVP00000013258.1"/>
    </source>
</evidence>
<dbReference type="SUPFAM" id="SSF50494">
    <property type="entry name" value="Trypsin-like serine proteases"/>
    <property type="match status" value="1"/>
</dbReference>
<dbReference type="AlphaFoldDB" id="A0A8C4JRM3"/>
<dbReference type="Gene3D" id="2.40.10.10">
    <property type="entry name" value="Trypsin-like serine proteases"/>
    <property type="match status" value="1"/>
</dbReference>